<dbReference type="RefSeq" id="WP_315732173.1">
    <property type="nucleotide sequence ID" value="NZ_JAVYII010000002.1"/>
</dbReference>
<reference evidence="8 9" key="1">
    <citation type="submission" date="2023-08" db="EMBL/GenBank/DDBJ databases">
        <title>Nocardioides seae sp. nov., a bacterium isolated from a soil.</title>
        <authorList>
            <person name="Wang X."/>
        </authorList>
    </citation>
    <scope>NUCLEOTIDE SEQUENCE [LARGE SCALE GENOMIC DNA]</scope>
    <source>
        <strain evidence="8 9">YZH12</strain>
    </source>
</reference>
<dbReference type="PANTHER" id="PTHR47089:SF1">
    <property type="entry name" value="GUANOSINE ABC TRANSPORTER PERMEASE PROTEIN NUPP"/>
    <property type="match status" value="1"/>
</dbReference>
<evidence type="ECO:0000313" key="8">
    <source>
        <dbReference type="EMBL" id="MDT9592752.1"/>
    </source>
</evidence>
<feature type="transmembrane region" description="Helical" evidence="7">
    <location>
        <begin position="365"/>
        <end position="383"/>
    </location>
</feature>
<proteinExistence type="predicted"/>
<dbReference type="EMBL" id="JAVYII010000002">
    <property type="protein sequence ID" value="MDT9592752.1"/>
    <property type="molecule type" value="Genomic_DNA"/>
</dbReference>
<feature type="transmembrane region" description="Helical" evidence="7">
    <location>
        <begin position="35"/>
        <end position="52"/>
    </location>
</feature>
<dbReference type="Pfam" id="PF02653">
    <property type="entry name" value="BPD_transp_2"/>
    <property type="match status" value="1"/>
</dbReference>
<comment type="caution">
    <text evidence="8">The sequence shown here is derived from an EMBL/GenBank/DDBJ whole genome shotgun (WGS) entry which is preliminary data.</text>
</comment>
<evidence type="ECO:0000256" key="1">
    <source>
        <dbReference type="ARBA" id="ARBA00004651"/>
    </source>
</evidence>
<accession>A0ABU3PVA5</accession>
<evidence type="ECO:0000256" key="4">
    <source>
        <dbReference type="ARBA" id="ARBA00022989"/>
    </source>
</evidence>
<evidence type="ECO:0000256" key="2">
    <source>
        <dbReference type="ARBA" id="ARBA00022475"/>
    </source>
</evidence>
<comment type="subcellular location">
    <subcellularLocation>
        <location evidence="1">Cell membrane</location>
        <topology evidence="1">Multi-pass membrane protein</topology>
    </subcellularLocation>
</comment>
<feature type="compositionally biased region" description="Polar residues" evidence="6">
    <location>
        <begin position="1"/>
        <end position="12"/>
    </location>
</feature>
<keyword evidence="9" id="KW-1185">Reference proteome</keyword>
<keyword evidence="2" id="KW-1003">Cell membrane</keyword>
<gene>
    <name evidence="8" type="ORF">RDV89_06720</name>
</gene>
<feature type="transmembrane region" description="Helical" evidence="7">
    <location>
        <begin position="236"/>
        <end position="256"/>
    </location>
</feature>
<dbReference type="InterPro" id="IPR001851">
    <property type="entry name" value="ABC_transp_permease"/>
</dbReference>
<evidence type="ECO:0000256" key="7">
    <source>
        <dbReference type="SAM" id="Phobius"/>
    </source>
</evidence>
<feature type="region of interest" description="Disordered" evidence="6">
    <location>
        <begin position="1"/>
        <end position="21"/>
    </location>
</feature>
<dbReference type="CDD" id="cd06580">
    <property type="entry name" value="TM_PBP1_transp_TpRbsC_like"/>
    <property type="match status" value="1"/>
</dbReference>
<evidence type="ECO:0000256" key="5">
    <source>
        <dbReference type="ARBA" id="ARBA00023136"/>
    </source>
</evidence>
<organism evidence="8 9">
    <name type="scientific">Nocardioides imazamoxiresistens</name>
    <dbReference type="NCBI Taxonomy" id="3231893"/>
    <lineage>
        <taxon>Bacteria</taxon>
        <taxon>Bacillati</taxon>
        <taxon>Actinomycetota</taxon>
        <taxon>Actinomycetes</taxon>
        <taxon>Propionibacteriales</taxon>
        <taxon>Nocardioidaceae</taxon>
        <taxon>Nocardioides</taxon>
    </lineage>
</organism>
<name>A0ABU3PVA5_9ACTN</name>
<evidence type="ECO:0000256" key="3">
    <source>
        <dbReference type="ARBA" id="ARBA00022692"/>
    </source>
</evidence>
<feature type="transmembrane region" description="Helical" evidence="7">
    <location>
        <begin position="132"/>
        <end position="150"/>
    </location>
</feature>
<keyword evidence="4 7" id="KW-1133">Transmembrane helix</keyword>
<keyword evidence="3 7" id="KW-0812">Transmembrane</keyword>
<dbReference type="Proteomes" id="UP001268542">
    <property type="component" value="Unassembled WGS sequence"/>
</dbReference>
<keyword evidence="5 7" id="KW-0472">Membrane</keyword>
<feature type="transmembrane region" description="Helical" evidence="7">
    <location>
        <begin position="329"/>
        <end position="353"/>
    </location>
</feature>
<feature type="transmembrane region" description="Helical" evidence="7">
    <location>
        <begin position="156"/>
        <end position="178"/>
    </location>
</feature>
<sequence length="402" mass="41535">MSAPLSPQTETVTPEPAGARSSRDLTRWLPTVRDTLVAIVLAFAVGALLIIVSDEESLEALGNIIDHPGSFLVYLGDFVRHSASAVFDGYSALVLGSVGSASSLERTLERSAPLICAGLGVALAFRAGMFNIGAQGQALVAALAAGYVGFTFDLPFLVHLCAAVAAALLAGGLWGGVVGLLKARTGAHEVITTIMLNQVARFVVLFFLAKEAFQRPGSNNLETPVVAESARFPQVFGLHLGIVLAVLAAVGVWWLLERSRLGFEMRAVGSNPEAARTAGMSVAKVYVAAMALAGMLSGLAACMTVLGLSQSVTENVMGSVGFDAITVALLGRATPLGTVLAGLLFGALSAGGVRMQTSAGIPPDLIQVVQALIVLFVAAPALVRGLTRVRRRTTTETKEAGA</sequence>
<protein>
    <submittedName>
        <fullName evidence="8">ABC transporter permease</fullName>
    </submittedName>
</protein>
<dbReference type="PANTHER" id="PTHR47089">
    <property type="entry name" value="ABC TRANSPORTER, PERMEASE PROTEIN"/>
    <property type="match status" value="1"/>
</dbReference>
<evidence type="ECO:0000313" key="9">
    <source>
        <dbReference type="Proteomes" id="UP001268542"/>
    </source>
</evidence>
<evidence type="ECO:0000256" key="6">
    <source>
        <dbReference type="SAM" id="MobiDB-lite"/>
    </source>
</evidence>
<feature type="transmembrane region" description="Helical" evidence="7">
    <location>
        <begin position="285"/>
        <end position="309"/>
    </location>
</feature>